<evidence type="ECO:0000313" key="2">
    <source>
        <dbReference type="EMBL" id="EEH53849.1"/>
    </source>
</evidence>
<evidence type="ECO:0000313" key="3">
    <source>
        <dbReference type="Proteomes" id="UP000001876"/>
    </source>
</evidence>
<dbReference type="STRING" id="564608.C1N2S8"/>
<dbReference type="KEGG" id="mpp:MICPUCDRAFT_51643"/>
<evidence type="ECO:0000256" key="1">
    <source>
        <dbReference type="SAM" id="MobiDB-lite"/>
    </source>
</evidence>
<accession>C1N2S8</accession>
<name>C1N2S8_MICPC</name>
<reference evidence="2 3" key="1">
    <citation type="journal article" date="2009" name="Science">
        <title>Green evolution and dynamic adaptations revealed by genomes of the marine picoeukaryotes Micromonas.</title>
        <authorList>
            <person name="Worden A.Z."/>
            <person name="Lee J.H."/>
            <person name="Mock T."/>
            <person name="Rouze P."/>
            <person name="Simmons M.P."/>
            <person name="Aerts A.L."/>
            <person name="Allen A.E."/>
            <person name="Cuvelier M.L."/>
            <person name="Derelle E."/>
            <person name="Everett M.V."/>
            <person name="Foulon E."/>
            <person name="Grimwood J."/>
            <person name="Gundlach H."/>
            <person name="Henrissat B."/>
            <person name="Napoli C."/>
            <person name="McDonald S.M."/>
            <person name="Parker M.S."/>
            <person name="Rombauts S."/>
            <person name="Salamov A."/>
            <person name="Von Dassow P."/>
            <person name="Badger J.H."/>
            <person name="Coutinho P.M."/>
            <person name="Demir E."/>
            <person name="Dubchak I."/>
            <person name="Gentemann C."/>
            <person name="Eikrem W."/>
            <person name="Gready J.E."/>
            <person name="John U."/>
            <person name="Lanier W."/>
            <person name="Lindquist E.A."/>
            <person name="Lucas S."/>
            <person name="Mayer K.F."/>
            <person name="Moreau H."/>
            <person name="Not F."/>
            <person name="Otillar R."/>
            <person name="Panaud O."/>
            <person name="Pangilinan J."/>
            <person name="Paulsen I."/>
            <person name="Piegu B."/>
            <person name="Poliakov A."/>
            <person name="Robbens S."/>
            <person name="Schmutz J."/>
            <person name="Toulza E."/>
            <person name="Wyss T."/>
            <person name="Zelensky A."/>
            <person name="Zhou K."/>
            <person name="Armbrust E.V."/>
            <person name="Bhattacharya D."/>
            <person name="Goodenough U.W."/>
            <person name="Van de Peer Y."/>
            <person name="Grigoriev I.V."/>
        </authorList>
    </citation>
    <scope>NUCLEOTIDE SEQUENCE [LARGE SCALE GENOMIC DNA]</scope>
    <source>
        <strain evidence="2 3">CCMP1545</strain>
    </source>
</reference>
<dbReference type="AlphaFoldDB" id="C1N2S8"/>
<dbReference type="eggNOG" id="ENOG502SFI4">
    <property type="taxonomic scope" value="Eukaryota"/>
</dbReference>
<dbReference type="OMA" id="TGGGYWI"/>
<sequence length="373" mass="41128">MGQGNYSYLGYRVSKGVSGYTGYIPSEENLLIPVSTSKYIGKEPGAKHLKALAAEFTSDQIPKTLYDTQLTRADASAYKVPDKTGGGYWIGDQSKNKAAKSADARFIAKTSYSYEYKTPSDAASSEESDGERSNDENDESVLAAEKTARTTAFAKSFDAPRAVSGPWDFARAERRVIEPKFEATTVYDQNFGKYGSDPSVKAKARVNVPSTGEFGLGTTRSTRHVPGYSGFINVAPYNKKAMAQSDGVFTRASEKNAMLPYDLDQYGRDRMPGMSHWRPQHPSNIKPHPPPCTKTTTGWTNHMTGSYPIKNEKRHKLAEDAGVMGFFTPGVETVSDNGKTNAQQFYKHVRPFEGCVAVKYPSKTTHYGTRFKQ</sequence>
<organism evidence="3">
    <name type="scientific">Micromonas pusilla (strain CCMP1545)</name>
    <name type="common">Picoplanktonic green alga</name>
    <dbReference type="NCBI Taxonomy" id="564608"/>
    <lineage>
        <taxon>Eukaryota</taxon>
        <taxon>Viridiplantae</taxon>
        <taxon>Chlorophyta</taxon>
        <taxon>Mamiellophyceae</taxon>
        <taxon>Mamiellales</taxon>
        <taxon>Mamiellaceae</taxon>
        <taxon>Micromonas</taxon>
    </lineage>
</organism>
<feature type="region of interest" description="Disordered" evidence="1">
    <location>
        <begin position="118"/>
        <end position="140"/>
    </location>
</feature>
<dbReference type="EMBL" id="GG663745">
    <property type="protein sequence ID" value="EEH53849.1"/>
    <property type="molecule type" value="Genomic_DNA"/>
</dbReference>
<dbReference type="OrthoDB" id="59449at2759"/>
<protein>
    <submittedName>
        <fullName evidence="2">Predicted protein</fullName>
    </submittedName>
</protein>
<proteinExistence type="predicted"/>
<keyword evidence="3" id="KW-1185">Reference proteome</keyword>
<gene>
    <name evidence="2" type="ORF">MICPUCDRAFT_51643</name>
</gene>
<dbReference type="RefSeq" id="XP_003062137.1">
    <property type="nucleotide sequence ID" value="XM_003062091.1"/>
</dbReference>
<dbReference type="GeneID" id="9687576"/>
<dbReference type="Proteomes" id="UP000001876">
    <property type="component" value="Unassembled WGS sequence"/>
</dbReference>